<evidence type="ECO:0000259" key="5">
    <source>
        <dbReference type="PROSITE" id="PS50937"/>
    </source>
</evidence>
<keyword evidence="4" id="KW-0804">Transcription</keyword>
<gene>
    <name evidence="6" type="primary">mta_2</name>
    <name evidence="7" type="synonym">mta_1</name>
    <name evidence="6" type="ORF">NCTC8181_01676</name>
    <name evidence="7" type="ORF">NCTC8185_01522</name>
</gene>
<dbReference type="PROSITE" id="PS50937">
    <property type="entry name" value="HTH_MERR_2"/>
    <property type="match status" value="1"/>
</dbReference>
<dbReference type="EMBL" id="UAVB01000001">
    <property type="protein sequence ID" value="SQA18627.1"/>
    <property type="molecule type" value="Genomic_DNA"/>
</dbReference>
<evidence type="ECO:0000313" key="8">
    <source>
        <dbReference type="Proteomes" id="UP000250200"/>
    </source>
</evidence>
<dbReference type="Gene3D" id="1.10.1660.10">
    <property type="match status" value="1"/>
</dbReference>
<dbReference type="AlphaFoldDB" id="A0A7Z7P5E0"/>
<keyword evidence="3" id="KW-0238">DNA-binding</keyword>
<evidence type="ECO:0000313" key="7">
    <source>
        <dbReference type="EMBL" id="SUN14242.1"/>
    </source>
</evidence>
<dbReference type="SUPFAM" id="SSF46955">
    <property type="entry name" value="Putative DNA-binding domain"/>
    <property type="match status" value="1"/>
</dbReference>
<evidence type="ECO:0000313" key="6">
    <source>
        <dbReference type="EMBL" id="SQA18627.1"/>
    </source>
</evidence>
<keyword evidence="2" id="KW-0805">Transcription regulation</keyword>
<evidence type="ECO:0000256" key="2">
    <source>
        <dbReference type="ARBA" id="ARBA00023015"/>
    </source>
</evidence>
<keyword evidence="1" id="KW-0678">Repressor</keyword>
<name>A0A7Z7P5E0_STRAG</name>
<dbReference type="CDD" id="cd01106">
    <property type="entry name" value="HTH_TipAL-Mta"/>
    <property type="match status" value="1"/>
</dbReference>
<protein>
    <submittedName>
        <fullName evidence="6">Transcriptional regulator, MerR family</fullName>
    </submittedName>
</protein>
<dbReference type="Proteomes" id="UP000254076">
    <property type="component" value="Unassembled WGS sequence"/>
</dbReference>
<dbReference type="InterPro" id="IPR009061">
    <property type="entry name" value="DNA-bd_dom_put_sf"/>
</dbReference>
<feature type="domain" description="HTH merR-type" evidence="5">
    <location>
        <begin position="1"/>
        <end position="63"/>
    </location>
</feature>
<dbReference type="PANTHER" id="PTHR30204:SF69">
    <property type="entry name" value="MERR-FAMILY TRANSCRIPTIONAL REGULATOR"/>
    <property type="match status" value="1"/>
</dbReference>
<evidence type="ECO:0000313" key="9">
    <source>
        <dbReference type="Proteomes" id="UP000254076"/>
    </source>
</evidence>
<dbReference type="InterPro" id="IPR047057">
    <property type="entry name" value="MerR_fam"/>
</dbReference>
<comment type="caution">
    <text evidence="6">The sequence shown here is derived from an EMBL/GenBank/DDBJ whole genome shotgun (WGS) entry which is preliminary data.</text>
</comment>
<dbReference type="Proteomes" id="UP000250200">
    <property type="component" value="Unassembled WGS sequence"/>
</dbReference>
<organism evidence="6 8">
    <name type="scientific">Streptococcus agalactiae</name>
    <dbReference type="NCBI Taxonomy" id="1311"/>
    <lineage>
        <taxon>Bacteria</taxon>
        <taxon>Bacillati</taxon>
        <taxon>Bacillota</taxon>
        <taxon>Bacilli</taxon>
        <taxon>Lactobacillales</taxon>
        <taxon>Streptococcaceae</taxon>
        <taxon>Streptococcus</taxon>
    </lineage>
</organism>
<accession>A0A7Z7P5E0</accession>
<dbReference type="Pfam" id="PF00376">
    <property type="entry name" value="MerR"/>
    <property type="match status" value="1"/>
</dbReference>
<dbReference type="SMART" id="SM00422">
    <property type="entry name" value="HTH_MERR"/>
    <property type="match status" value="1"/>
</dbReference>
<evidence type="ECO:0000256" key="4">
    <source>
        <dbReference type="ARBA" id="ARBA00023163"/>
    </source>
</evidence>
<dbReference type="GO" id="GO:0003700">
    <property type="term" value="F:DNA-binding transcription factor activity"/>
    <property type="evidence" value="ECO:0007669"/>
    <property type="project" value="InterPro"/>
</dbReference>
<reference evidence="8 9" key="1">
    <citation type="submission" date="2018-06" db="EMBL/GenBank/DDBJ databases">
        <authorList>
            <consortium name="Pathogen Informatics"/>
            <person name="Doyle S."/>
        </authorList>
    </citation>
    <scope>NUCLEOTIDE SEQUENCE [LARGE SCALE GENOMIC DNA]</scope>
    <source>
        <strain evidence="6 8">NCTC8181</strain>
        <strain evidence="7 9">NCTC8185</strain>
    </source>
</reference>
<sequence>MKTVKEISHISGISVRTLHYYDEIDLLPPSFVGENGYRYYDDESLIKLQEILLLRNWNFLLKK</sequence>
<dbReference type="InterPro" id="IPR000551">
    <property type="entry name" value="MerR-type_HTH_dom"/>
</dbReference>
<dbReference type="PANTHER" id="PTHR30204">
    <property type="entry name" value="REDOX-CYCLING DRUG-SENSING TRANSCRIPTIONAL ACTIVATOR SOXR"/>
    <property type="match status" value="1"/>
</dbReference>
<evidence type="ECO:0000256" key="3">
    <source>
        <dbReference type="ARBA" id="ARBA00023125"/>
    </source>
</evidence>
<dbReference type="GO" id="GO:0003677">
    <property type="term" value="F:DNA binding"/>
    <property type="evidence" value="ECO:0007669"/>
    <property type="project" value="UniProtKB-KW"/>
</dbReference>
<evidence type="ECO:0000256" key="1">
    <source>
        <dbReference type="ARBA" id="ARBA00022491"/>
    </source>
</evidence>
<dbReference type="EMBL" id="UHEQ01000004">
    <property type="protein sequence ID" value="SUN14242.1"/>
    <property type="molecule type" value="Genomic_DNA"/>
</dbReference>
<proteinExistence type="predicted"/>